<dbReference type="GO" id="GO:0047372">
    <property type="term" value="F:monoacylglycerol lipase activity"/>
    <property type="evidence" value="ECO:0007669"/>
    <property type="project" value="EnsemblFungi"/>
</dbReference>
<dbReference type="RefSeq" id="XP_018983168.1">
    <property type="nucleotide sequence ID" value="XM_019129786.1"/>
</dbReference>
<dbReference type="InterPro" id="IPR000073">
    <property type="entry name" value="AB_hydrolase_1"/>
</dbReference>
<evidence type="ECO:0000313" key="5">
    <source>
        <dbReference type="Proteomes" id="UP000094336"/>
    </source>
</evidence>
<dbReference type="InterPro" id="IPR012020">
    <property type="entry name" value="ABHD4"/>
</dbReference>
<protein>
    <recommendedName>
        <fullName evidence="3">AB hydrolase-1 domain-containing protein</fullName>
    </recommendedName>
</protein>
<evidence type="ECO:0000256" key="2">
    <source>
        <dbReference type="PIRSR" id="PIRSR005211-1"/>
    </source>
</evidence>
<organism evidence="4 5">
    <name type="scientific">Babjeviella inositovora NRRL Y-12698</name>
    <dbReference type="NCBI Taxonomy" id="984486"/>
    <lineage>
        <taxon>Eukaryota</taxon>
        <taxon>Fungi</taxon>
        <taxon>Dikarya</taxon>
        <taxon>Ascomycota</taxon>
        <taxon>Saccharomycotina</taxon>
        <taxon>Pichiomycetes</taxon>
        <taxon>Serinales incertae sedis</taxon>
        <taxon>Babjeviella</taxon>
    </lineage>
</organism>
<dbReference type="Gene3D" id="3.40.50.1820">
    <property type="entry name" value="alpha/beta hydrolase"/>
    <property type="match status" value="1"/>
</dbReference>
<dbReference type="Proteomes" id="UP000094336">
    <property type="component" value="Unassembled WGS sequence"/>
</dbReference>
<gene>
    <name evidence="4" type="ORF">BABINDRAFT_163225</name>
</gene>
<evidence type="ECO:0000256" key="1">
    <source>
        <dbReference type="ARBA" id="ARBA00010884"/>
    </source>
</evidence>
<feature type="active site" description="Charge relay system" evidence="2">
    <location>
        <position position="226"/>
    </location>
</feature>
<dbReference type="PANTHER" id="PTHR10794:SF63">
    <property type="entry name" value="ALPHA_BETA HYDROLASE 1, ISOFORM A"/>
    <property type="match status" value="1"/>
</dbReference>
<dbReference type="AlphaFoldDB" id="A0A1E3QJK9"/>
<accession>A0A1E3QJK9</accession>
<comment type="similarity">
    <text evidence="1">Belongs to the AB hydrolase superfamily. AB hydrolase 4 family.</text>
</comment>
<feature type="active site" description="Charge relay system" evidence="2">
    <location>
        <position position="386"/>
    </location>
</feature>
<dbReference type="STRING" id="984486.A0A1E3QJK9"/>
<feature type="active site" description="Charge relay system" evidence="2">
    <location>
        <position position="357"/>
    </location>
</feature>
<dbReference type="PANTHER" id="PTHR10794">
    <property type="entry name" value="ABHYDROLASE DOMAIN-CONTAINING PROTEIN"/>
    <property type="match status" value="1"/>
</dbReference>
<reference evidence="5" key="1">
    <citation type="submission" date="2016-05" db="EMBL/GenBank/DDBJ databases">
        <title>Comparative genomics of biotechnologically important yeasts.</title>
        <authorList>
            <consortium name="DOE Joint Genome Institute"/>
            <person name="Riley R."/>
            <person name="Haridas S."/>
            <person name="Wolfe K.H."/>
            <person name="Lopes M.R."/>
            <person name="Hittinger C.T."/>
            <person name="Goker M."/>
            <person name="Salamov A."/>
            <person name="Wisecaver J."/>
            <person name="Long T.M."/>
            <person name="Aerts A.L."/>
            <person name="Barry K."/>
            <person name="Choi C."/>
            <person name="Clum A."/>
            <person name="Coughlan A.Y."/>
            <person name="Deshpande S."/>
            <person name="Douglass A.P."/>
            <person name="Hanson S.J."/>
            <person name="Klenk H.-P."/>
            <person name="Labutti K."/>
            <person name="Lapidus A."/>
            <person name="Lindquist E."/>
            <person name="Lipzen A."/>
            <person name="Meier-Kolthoff J.P."/>
            <person name="Ohm R.A."/>
            <person name="Otillar R.P."/>
            <person name="Pangilinan J."/>
            <person name="Peng Y."/>
            <person name="Rokas A."/>
            <person name="Rosa C.A."/>
            <person name="Scheuner C."/>
            <person name="Sibirny A.A."/>
            <person name="Slot J.C."/>
            <person name="Stielow J.B."/>
            <person name="Sun H."/>
            <person name="Kurtzman C.P."/>
            <person name="Blackwell M."/>
            <person name="Grigoriev I.V."/>
            <person name="Jeffries T.W."/>
        </authorList>
    </citation>
    <scope>NUCLEOTIDE SEQUENCE [LARGE SCALE GENOMIC DNA]</scope>
    <source>
        <strain evidence="5">NRRL Y-12698</strain>
    </source>
</reference>
<dbReference type="Pfam" id="PF00561">
    <property type="entry name" value="Abhydrolase_1"/>
    <property type="match status" value="1"/>
</dbReference>
<name>A0A1E3QJK9_9ASCO</name>
<dbReference type="SUPFAM" id="SSF53474">
    <property type="entry name" value="alpha/beta-Hydrolases"/>
    <property type="match status" value="1"/>
</dbReference>
<sequence length="442" mass="49954">MPFGINFVSQIKHFASPAPVRLPSKEEGQSFTLAEIVAKYAPSLEHGASALMSPFLCNGHLQTMYAGIGNFEEVNQIYYRRELLQFEDGGVASVDHVVHLLKEKFDLIDDLLHVPASQKFDLPPRTKYYSPQEVTELRSDDHKPLIICLHGLSGGSYESYVRCFLEAITSEPYGFEACVLNARGCANTSLTTSQLFCGVWTNDIRDLIAKLRKDYPNRLLYAVGFSLGGSILANYLGQESDDCPLTAAAVIATPWDLNDSSIQIESSYIGHNVYSRAMTENLYRLVDMHYDALSESEVMENYAAKRYMAKTLRQFDDLFTSRLFGFNNAGQYYRTGSPINRIYKIRTPTLILNALDDPIAASTSYPYKEATLNPYTLFATSSLGGHIGWFTPSLKRWYSEPLSQFFHGVHQALDHNKELEVDKDSLPMETKWVKDRLDFKRD</sequence>
<feature type="domain" description="AB hydrolase-1" evidence="3">
    <location>
        <begin position="144"/>
        <end position="373"/>
    </location>
</feature>
<dbReference type="GO" id="GO:0051793">
    <property type="term" value="P:medium-chain fatty acid catabolic process"/>
    <property type="evidence" value="ECO:0007669"/>
    <property type="project" value="TreeGrafter"/>
</dbReference>
<evidence type="ECO:0000259" key="3">
    <source>
        <dbReference type="Pfam" id="PF00561"/>
    </source>
</evidence>
<dbReference type="EMBL" id="KV454438">
    <property type="protein sequence ID" value="ODQ77840.1"/>
    <property type="molecule type" value="Genomic_DNA"/>
</dbReference>
<dbReference type="InterPro" id="IPR029058">
    <property type="entry name" value="AB_hydrolase_fold"/>
</dbReference>
<evidence type="ECO:0000313" key="4">
    <source>
        <dbReference type="EMBL" id="ODQ77840.1"/>
    </source>
</evidence>
<dbReference type="GeneID" id="30147639"/>
<dbReference type="PIRSF" id="PIRSF005211">
    <property type="entry name" value="Ab_hydro_YheT"/>
    <property type="match status" value="1"/>
</dbReference>
<dbReference type="GO" id="GO:0008126">
    <property type="term" value="F:acetylesterase activity"/>
    <property type="evidence" value="ECO:0007669"/>
    <property type="project" value="TreeGrafter"/>
</dbReference>
<dbReference type="GO" id="GO:0051792">
    <property type="term" value="P:medium-chain fatty acid biosynthetic process"/>
    <property type="evidence" value="ECO:0007669"/>
    <property type="project" value="EnsemblFungi"/>
</dbReference>
<keyword evidence="5" id="KW-1185">Reference proteome</keyword>
<dbReference type="OrthoDB" id="5954035at2759"/>
<dbReference type="InterPro" id="IPR050960">
    <property type="entry name" value="AB_hydrolase_4_sf"/>
</dbReference>
<dbReference type="GO" id="GO:0004806">
    <property type="term" value="F:triacylglycerol lipase activity"/>
    <property type="evidence" value="ECO:0007669"/>
    <property type="project" value="EnsemblFungi"/>
</dbReference>
<dbReference type="GO" id="GO:0006641">
    <property type="term" value="P:triglyceride metabolic process"/>
    <property type="evidence" value="ECO:0007669"/>
    <property type="project" value="EnsemblFungi"/>
</dbReference>
<proteinExistence type="inferred from homology"/>